<dbReference type="InterPro" id="IPR000073">
    <property type="entry name" value="AB_hydrolase_1"/>
</dbReference>
<dbReference type="RefSeq" id="WP_138127926.1">
    <property type="nucleotide sequence ID" value="NZ_SWLG01000013.1"/>
</dbReference>
<evidence type="ECO:0000313" key="3">
    <source>
        <dbReference type="Proteomes" id="UP000308230"/>
    </source>
</evidence>
<dbReference type="AlphaFoldDB" id="A0A5R9F037"/>
<name>A0A5R9F037_9BACL</name>
<dbReference type="GO" id="GO:0016787">
    <property type="term" value="F:hydrolase activity"/>
    <property type="evidence" value="ECO:0007669"/>
    <property type="project" value="UniProtKB-KW"/>
</dbReference>
<sequence length="308" mass="34640">MHRDVKRLTVDRGSIEFSVAGEGEPILVFHGGHSNCYEEFGFQKLVESGFQLITPSRPGYGKTSKEIGESLEASCIAYEAIITHLGLEKVHVLAISAGGPVGIFFASRYPERVRTLTLQSAVTKEWLTPADKEYKAARVLFRPSVEKYTWRMISLLNNRFPQFLFKNMAPSFSTLSYKKLMGKLNAEDIEEFRKMNNRQRSGAGFLIDLEQTKTIKAEDLAAVKCPAIIMQSKFDGFIPLAHAEHAHNNIPASKLVVLDSWGHLIWLGKEADKAHTTVINFLRANTINDKIDKKATDPKRKNMVTKKD</sequence>
<dbReference type="EMBL" id="SWLG01000013">
    <property type="protein sequence ID" value="TLS36059.1"/>
    <property type="molecule type" value="Genomic_DNA"/>
</dbReference>
<organism evidence="2 3">
    <name type="scientific">Exobacillus caeni</name>
    <dbReference type="NCBI Taxonomy" id="2574798"/>
    <lineage>
        <taxon>Bacteria</taxon>
        <taxon>Bacillati</taxon>
        <taxon>Bacillota</taxon>
        <taxon>Bacilli</taxon>
        <taxon>Bacillales</taxon>
        <taxon>Guptibacillaceae</taxon>
        <taxon>Exobacillus</taxon>
    </lineage>
</organism>
<comment type="caution">
    <text evidence="2">The sequence shown here is derived from an EMBL/GenBank/DDBJ whole genome shotgun (WGS) entry which is preliminary data.</text>
</comment>
<dbReference type="InterPro" id="IPR050471">
    <property type="entry name" value="AB_hydrolase"/>
</dbReference>
<dbReference type="Pfam" id="PF00561">
    <property type="entry name" value="Abhydrolase_1"/>
    <property type="match status" value="1"/>
</dbReference>
<dbReference type="Gene3D" id="3.40.50.1820">
    <property type="entry name" value="alpha/beta hydrolase"/>
    <property type="match status" value="1"/>
</dbReference>
<dbReference type="PANTHER" id="PTHR43433:SF5">
    <property type="entry name" value="AB HYDROLASE-1 DOMAIN-CONTAINING PROTEIN"/>
    <property type="match status" value="1"/>
</dbReference>
<dbReference type="InterPro" id="IPR029058">
    <property type="entry name" value="AB_hydrolase_fold"/>
</dbReference>
<evidence type="ECO:0000259" key="1">
    <source>
        <dbReference type="Pfam" id="PF00561"/>
    </source>
</evidence>
<feature type="domain" description="AB hydrolase-1" evidence="1">
    <location>
        <begin position="25"/>
        <end position="265"/>
    </location>
</feature>
<evidence type="ECO:0000313" key="2">
    <source>
        <dbReference type="EMBL" id="TLS36059.1"/>
    </source>
</evidence>
<dbReference type="SUPFAM" id="SSF53474">
    <property type="entry name" value="alpha/beta-Hydrolases"/>
    <property type="match status" value="1"/>
</dbReference>
<dbReference type="Proteomes" id="UP000308230">
    <property type="component" value="Unassembled WGS sequence"/>
</dbReference>
<dbReference type="PRINTS" id="PR00111">
    <property type="entry name" value="ABHYDROLASE"/>
</dbReference>
<proteinExistence type="predicted"/>
<protein>
    <submittedName>
        <fullName evidence="2">Alpha/beta hydrolase</fullName>
    </submittedName>
</protein>
<reference evidence="2 3" key="1">
    <citation type="submission" date="2019-04" db="EMBL/GenBank/DDBJ databases">
        <title>Bacillus caeni sp. nov., a bacterium isolated from mangrove sediment.</title>
        <authorList>
            <person name="Huang H."/>
            <person name="Mo K."/>
            <person name="Hu Y."/>
        </authorList>
    </citation>
    <scope>NUCLEOTIDE SEQUENCE [LARGE SCALE GENOMIC DNA]</scope>
    <source>
        <strain evidence="2 3">HB172195</strain>
    </source>
</reference>
<keyword evidence="3" id="KW-1185">Reference proteome</keyword>
<dbReference type="PANTHER" id="PTHR43433">
    <property type="entry name" value="HYDROLASE, ALPHA/BETA FOLD FAMILY PROTEIN"/>
    <property type="match status" value="1"/>
</dbReference>
<dbReference type="OrthoDB" id="9773293at2"/>
<gene>
    <name evidence="2" type="ORF">FCL54_16845</name>
</gene>
<accession>A0A5R9F037</accession>
<keyword evidence="2" id="KW-0378">Hydrolase</keyword>